<protein>
    <submittedName>
        <fullName evidence="1">Uncharacterized protein</fullName>
    </submittedName>
</protein>
<dbReference type="EMBL" id="LAZR01005201">
    <property type="protein sequence ID" value="KKN01952.1"/>
    <property type="molecule type" value="Genomic_DNA"/>
</dbReference>
<reference evidence="1" key="1">
    <citation type="journal article" date="2015" name="Nature">
        <title>Complex archaea that bridge the gap between prokaryotes and eukaryotes.</title>
        <authorList>
            <person name="Spang A."/>
            <person name="Saw J.H."/>
            <person name="Jorgensen S.L."/>
            <person name="Zaremba-Niedzwiedzka K."/>
            <person name="Martijn J."/>
            <person name="Lind A.E."/>
            <person name="van Eijk R."/>
            <person name="Schleper C."/>
            <person name="Guy L."/>
            <person name="Ettema T.J."/>
        </authorList>
    </citation>
    <scope>NUCLEOTIDE SEQUENCE</scope>
</reference>
<proteinExistence type="predicted"/>
<sequence>MGFLALTVATGKPILPLELDKILDYDKDKDYHVTMLRMVDGSKDPLEFKRYTCESAAIKGHEDTVDYIMFKMDKKGDDKQRD</sequence>
<gene>
    <name evidence="1" type="ORF">LCGC14_1122510</name>
</gene>
<accession>A0A0F9MRC3</accession>
<evidence type="ECO:0000313" key="1">
    <source>
        <dbReference type="EMBL" id="KKN01952.1"/>
    </source>
</evidence>
<name>A0A0F9MRC3_9ZZZZ</name>
<dbReference type="AlphaFoldDB" id="A0A0F9MRC3"/>
<organism evidence="1">
    <name type="scientific">marine sediment metagenome</name>
    <dbReference type="NCBI Taxonomy" id="412755"/>
    <lineage>
        <taxon>unclassified sequences</taxon>
        <taxon>metagenomes</taxon>
        <taxon>ecological metagenomes</taxon>
    </lineage>
</organism>
<comment type="caution">
    <text evidence="1">The sequence shown here is derived from an EMBL/GenBank/DDBJ whole genome shotgun (WGS) entry which is preliminary data.</text>
</comment>